<organism evidence="1 2">
    <name type="scientific">Luteibacter yeojuensis</name>
    <dbReference type="NCBI Taxonomy" id="345309"/>
    <lineage>
        <taxon>Bacteria</taxon>
        <taxon>Pseudomonadati</taxon>
        <taxon>Pseudomonadota</taxon>
        <taxon>Gammaproteobacteria</taxon>
        <taxon>Lysobacterales</taxon>
        <taxon>Rhodanobacteraceae</taxon>
        <taxon>Luteibacter</taxon>
    </lineage>
</organism>
<accession>A0A7X5TP43</accession>
<gene>
    <name evidence="1" type="ORF">HBF32_02790</name>
</gene>
<evidence type="ECO:0000313" key="2">
    <source>
        <dbReference type="Proteomes" id="UP000518878"/>
    </source>
</evidence>
<dbReference type="EMBL" id="JAAQTL010000001">
    <property type="protein sequence ID" value="NID14388.1"/>
    <property type="molecule type" value="Genomic_DNA"/>
</dbReference>
<dbReference type="Proteomes" id="UP000518878">
    <property type="component" value="Unassembled WGS sequence"/>
</dbReference>
<evidence type="ECO:0000313" key="1">
    <source>
        <dbReference type="EMBL" id="NID14388.1"/>
    </source>
</evidence>
<sequence length="157" mass="17518">MSEEFVLVPRDLSSVAISLLADFPMDDIGDNRMIAAGECWEELLAIASKDPPVLQFKRHIFKPGRNTTVRRGSKWDGVGHALIDLGDVKPSMLATLSTTTYRFNQVSDHMLRDEHDPSCRTVNGLLTEMQRVYPGFSDSEDVTLVNFYLPSYAGPTP</sequence>
<protein>
    <recommendedName>
        <fullName evidence="3">ASCH domain-containing protein</fullName>
    </recommendedName>
</protein>
<evidence type="ECO:0008006" key="3">
    <source>
        <dbReference type="Google" id="ProtNLM"/>
    </source>
</evidence>
<keyword evidence="2" id="KW-1185">Reference proteome</keyword>
<proteinExistence type="predicted"/>
<comment type="caution">
    <text evidence="1">The sequence shown here is derived from an EMBL/GenBank/DDBJ whole genome shotgun (WGS) entry which is preliminary data.</text>
</comment>
<reference evidence="1 2" key="1">
    <citation type="journal article" date="2006" name="Int. J. Syst. Evol. Microbiol.">
        <title>Dyella yeojuensis sp. nov., isolated from greenhouse soil in Korea.</title>
        <authorList>
            <person name="Kim B.Y."/>
            <person name="Weon H.Y."/>
            <person name="Lee K.H."/>
            <person name="Seok S.J."/>
            <person name="Kwon S.W."/>
            <person name="Go S.J."/>
            <person name="Stackebrandt E."/>
        </authorList>
    </citation>
    <scope>NUCLEOTIDE SEQUENCE [LARGE SCALE GENOMIC DNA]</scope>
    <source>
        <strain evidence="1 2">DSM 17673</strain>
    </source>
</reference>
<dbReference type="RefSeq" id="WP_166698104.1">
    <property type="nucleotide sequence ID" value="NZ_JAAQTL010000001.1"/>
</dbReference>
<dbReference type="AlphaFoldDB" id="A0A7X5TP43"/>
<name>A0A7X5TP43_9GAMM</name>